<dbReference type="Gene3D" id="4.10.520.10">
    <property type="entry name" value="IHF-like DNA-binding proteins"/>
    <property type="match status" value="1"/>
</dbReference>
<dbReference type="GO" id="GO:0030261">
    <property type="term" value="P:chromosome condensation"/>
    <property type="evidence" value="ECO:0007669"/>
    <property type="project" value="UniProtKB-KW"/>
</dbReference>
<dbReference type="PANTHER" id="PTHR33175:SF3">
    <property type="entry name" value="DNA-BINDING PROTEIN HU-BETA"/>
    <property type="match status" value="1"/>
</dbReference>
<dbReference type="Pfam" id="PF00216">
    <property type="entry name" value="Bac_DNA_binding"/>
    <property type="match status" value="1"/>
</dbReference>
<evidence type="ECO:0000256" key="3">
    <source>
        <dbReference type="ARBA" id="ARBA00023125"/>
    </source>
</evidence>
<keyword evidence="3 5" id="KW-0238">DNA-binding</keyword>
<sequence>MKITELVDHIASAADLSKADARKAVDALVAAVTDAAKAGDEVTIPDLGKFKTKDVPAREGRNPATGATITIAASRKLTFTPAKALKDSLNG</sequence>
<accession>A0A7W4I5K6</accession>
<evidence type="ECO:0000313" key="5">
    <source>
        <dbReference type="EMBL" id="MBB2156575.1"/>
    </source>
</evidence>
<dbReference type="SMART" id="SM00411">
    <property type="entry name" value="BHL"/>
    <property type="match status" value="1"/>
</dbReference>
<dbReference type="InterPro" id="IPR010992">
    <property type="entry name" value="IHF-like_DNA-bd_dom_sf"/>
</dbReference>
<evidence type="ECO:0000313" key="6">
    <source>
        <dbReference type="Proteomes" id="UP000550787"/>
    </source>
</evidence>
<dbReference type="EMBL" id="JABEQG010000015">
    <property type="protein sequence ID" value="MBB2156575.1"/>
    <property type="molecule type" value="Genomic_DNA"/>
</dbReference>
<organism evidence="5 6">
    <name type="scientific">Gluconacetobacter diazotrophicus</name>
    <name type="common">Acetobacter diazotrophicus</name>
    <dbReference type="NCBI Taxonomy" id="33996"/>
    <lineage>
        <taxon>Bacteria</taxon>
        <taxon>Pseudomonadati</taxon>
        <taxon>Pseudomonadota</taxon>
        <taxon>Alphaproteobacteria</taxon>
        <taxon>Acetobacterales</taxon>
        <taxon>Acetobacteraceae</taxon>
        <taxon>Gluconacetobacter</taxon>
    </lineage>
</organism>
<dbReference type="GO" id="GO:0005829">
    <property type="term" value="C:cytosol"/>
    <property type="evidence" value="ECO:0007669"/>
    <property type="project" value="TreeGrafter"/>
</dbReference>
<name>A0A7W4I5K6_GLUDI</name>
<dbReference type="InterPro" id="IPR000119">
    <property type="entry name" value="Hist_DNA-bd"/>
</dbReference>
<dbReference type="RefSeq" id="WP_012227083.1">
    <property type="nucleotide sequence ID" value="NZ_JABEQG010000015.1"/>
</dbReference>
<protein>
    <submittedName>
        <fullName evidence="5">HU family DNA-binding protein</fullName>
    </submittedName>
</protein>
<evidence type="ECO:0000256" key="2">
    <source>
        <dbReference type="ARBA" id="ARBA00023067"/>
    </source>
</evidence>
<keyword evidence="2" id="KW-0226">DNA condensation</keyword>
<dbReference type="PANTHER" id="PTHR33175">
    <property type="entry name" value="DNA-BINDING PROTEIN HU"/>
    <property type="match status" value="1"/>
</dbReference>
<dbReference type="OMA" id="HMAESHE"/>
<evidence type="ECO:0000256" key="4">
    <source>
        <dbReference type="RuleBase" id="RU003939"/>
    </source>
</evidence>
<dbReference type="CDD" id="cd00591">
    <property type="entry name" value="HU_IHF"/>
    <property type="match status" value="1"/>
</dbReference>
<evidence type="ECO:0000256" key="1">
    <source>
        <dbReference type="ARBA" id="ARBA00010529"/>
    </source>
</evidence>
<comment type="caution">
    <text evidence="5">The sequence shown here is derived from an EMBL/GenBank/DDBJ whole genome shotgun (WGS) entry which is preliminary data.</text>
</comment>
<reference evidence="5 6" key="1">
    <citation type="submission" date="2020-04" db="EMBL/GenBank/DDBJ databases">
        <title>Description of novel Gluconacetobacter.</title>
        <authorList>
            <person name="Sombolestani A."/>
        </authorList>
    </citation>
    <scope>NUCLEOTIDE SEQUENCE [LARGE SCALE GENOMIC DNA]</scope>
    <source>
        <strain evidence="5 6">LMG 7603</strain>
    </source>
</reference>
<dbReference type="GO" id="GO:0003677">
    <property type="term" value="F:DNA binding"/>
    <property type="evidence" value="ECO:0007669"/>
    <property type="project" value="UniProtKB-KW"/>
</dbReference>
<dbReference type="GO" id="GO:0030527">
    <property type="term" value="F:structural constituent of chromatin"/>
    <property type="evidence" value="ECO:0007669"/>
    <property type="project" value="InterPro"/>
</dbReference>
<dbReference type="SUPFAM" id="SSF47729">
    <property type="entry name" value="IHF-like DNA-binding proteins"/>
    <property type="match status" value="1"/>
</dbReference>
<comment type="similarity">
    <text evidence="1 4">Belongs to the bacterial histone-like protein family.</text>
</comment>
<proteinExistence type="inferred from homology"/>
<dbReference type="PRINTS" id="PR01727">
    <property type="entry name" value="DNABINDINGHU"/>
</dbReference>
<gene>
    <name evidence="5" type="ORF">HLH33_09675</name>
</gene>
<dbReference type="AlphaFoldDB" id="A0A7W4I5K6"/>
<dbReference type="Proteomes" id="UP000550787">
    <property type="component" value="Unassembled WGS sequence"/>
</dbReference>